<dbReference type="EMBL" id="CABFNQ020000713">
    <property type="protein sequence ID" value="CAH0025611.1"/>
    <property type="molecule type" value="Genomic_DNA"/>
</dbReference>
<comment type="caution">
    <text evidence="1">The sequence shown here is derived from an EMBL/GenBank/DDBJ whole genome shotgun (WGS) entry which is preliminary data.</text>
</comment>
<proteinExistence type="predicted"/>
<evidence type="ECO:0000313" key="1">
    <source>
        <dbReference type="EMBL" id="CAH0025611.1"/>
    </source>
</evidence>
<sequence>RIALKDYNNMEPLGQVSGASFTCPICQKAFSIRKLLIWTAF</sequence>
<keyword evidence="2" id="KW-1185">Reference proteome</keyword>
<accession>A0A9N9VM63</accession>
<feature type="non-terminal residue" evidence="1">
    <location>
        <position position="1"/>
    </location>
</feature>
<dbReference type="AlphaFoldDB" id="A0A9N9VM63"/>
<organism evidence="1 2">
    <name type="scientific">Clonostachys rhizophaga</name>
    <dbReference type="NCBI Taxonomy" id="160324"/>
    <lineage>
        <taxon>Eukaryota</taxon>
        <taxon>Fungi</taxon>
        <taxon>Dikarya</taxon>
        <taxon>Ascomycota</taxon>
        <taxon>Pezizomycotina</taxon>
        <taxon>Sordariomycetes</taxon>
        <taxon>Hypocreomycetidae</taxon>
        <taxon>Hypocreales</taxon>
        <taxon>Bionectriaceae</taxon>
        <taxon>Clonostachys</taxon>
    </lineage>
</organism>
<name>A0A9N9VM63_9HYPO</name>
<evidence type="ECO:0000313" key="2">
    <source>
        <dbReference type="Proteomes" id="UP000696573"/>
    </source>
</evidence>
<dbReference type="Proteomes" id="UP000696573">
    <property type="component" value="Unassembled WGS sequence"/>
</dbReference>
<protein>
    <submittedName>
        <fullName evidence="1">Uncharacterized protein</fullName>
    </submittedName>
</protein>
<reference evidence="1" key="1">
    <citation type="submission" date="2021-10" db="EMBL/GenBank/DDBJ databases">
        <authorList>
            <person name="Piombo E."/>
        </authorList>
    </citation>
    <scope>NUCLEOTIDE SEQUENCE</scope>
</reference>
<gene>
    <name evidence="1" type="ORF">CRHIZ90672A_00016717</name>
</gene>